<name>A0ABZ2SW68_9ENTE</name>
<protein>
    <recommendedName>
        <fullName evidence="4">Cell division protein DivIVA</fullName>
    </recommendedName>
</protein>
<evidence type="ECO:0000313" key="3">
    <source>
        <dbReference type="Proteomes" id="UP000664360"/>
    </source>
</evidence>
<dbReference type="EMBL" id="CP147250">
    <property type="protein sequence ID" value="WYJ79981.1"/>
    <property type="molecule type" value="Genomic_DNA"/>
</dbReference>
<gene>
    <name evidence="2" type="ORF">DOK79_001534</name>
</gene>
<dbReference type="NCBIfam" id="TIGR03544">
    <property type="entry name" value="DivI1A_domain"/>
    <property type="match status" value="1"/>
</dbReference>
<dbReference type="Proteomes" id="UP000664360">
    <property type="component" value="Chromosome"/>
</dbReference>
<accession>A0ABZ2SW68</accession>
<reference evidence="2 3" key="2">
    <citation type="submission" date="2024-03" db="EMBL/GenBank/DDBJ databases">
        <title>The Genome Sequence of Enterococcus sp. DIV1094.</title>
        <authorList>
            <consortium name="The Broad Institute Genomics Platform"/>
            <consortium name="The Broad Institute Microbial Omics Core"/>
            <consortium name="The Broad Institute Genomic Center for Infectious Diseases"/>
            <person name="Earl A."/>
            <person name="Manson A."/>
            <person name="Gilmore M."/>
            <person name="Schwartman J."/>
            <person name="Shea T."/>
            <person name="Abouelleil A."/>
            <person name="Cao P."/>
            <person name="Chapman S."/>
            <person name="Cusick C."/>
            <person name="Young S."/>
            <person name="Neafsey D."/>
            <person name="Nusbaum C."/>
            <person name="Birren B."/>
        </authorList>
    </citation>
    <scope>NUCLEOTIDE SEQUENCE [LARGE SCALE GENOMIC DNA]</scope>
    <source>
        <strain evidence="2 3">DIV1094</strain>
    </source>
</reference>
<reference evidence="2 3" key="1">
    <citation type="submission" date="2021-03" db="EMBL/GenBank/DDBJ databases">
        <authorList>
            <person name="Gilmore M.S."/>
            <person name="Schwartzman J."/>
            <person name="Van Tyne D."/>
            <person name="Martin M."/>
            <person name="Earl A.M."/>
            <person name="Manson A.L."/>
            <person name="Straub T."/>
            <person name="Salamzade R."/>
            <person name="Saavedra J."/>
            <person name="Lebreton F."/>
            <person name="Prichula J."/>
            <person name="Schaufler K."/>
            <person name="Gaca A."/>
            <person name="Sgardioli B."/>
            <person name="Wagenaar J."/>
            <person name="Strong T."/>
        </authorList>
    </citation>
    <scope>NUCLEOTIDE SEQUENCE [LARGE SCALE GENOMIC DNA]</scope>
    <source>
        <strain evidence="2 3">DIV1094</strain>
    </source>
</reference>
<keyword evidence="1" id="KW-0175">Coiled coil</keyword>
<feature type="coiled-coil region" evidence="1">
    <location>
        <begin position="155"/>
        <end position="218"/>
    </location>
</feature>
<dbReference type="RefSeq" id="WP_206855557.1">
    <property type="nucleotide sequence ID" value="NZ_CP147250.1"/>
</dbReference>
<evidence type="ECO:0008006" key="4">
    <source>
        <dbReference type="Google" id="ProtNLM"/>
    </source>
</evidence>
<organism evidence="2 3">
    <name type="scientific">Candidatus Enterococcus mangumiae</name>
    <dbReference type="NCBI Taxonomy" id="2230878"/>
    <lineage>
        <taxon>Bacteria</taxon>
        <taxon>Bacillati</taxon>
        <taxon>Bacillota</taxon>
        <taxon>Bacilli</taxon>
        <taxon>Lactobacillales</taxon>
        <taxon>Enterococcaceae</taxon>
        <taxon>Enterococcus</taxon>
    </lineage>
</organism>
<dbReference type="Gene3D" id="6.10.250.660">
    <property type="match status" value="1"/>
</dbReference>
<keyword evidence="3" id="KW-1185">Reference proteome</keyword>
<sequence length="258" mass="30078">MKFKAEQVRRITFPTASLSGYKKQDVDDFLKHVADDYTIMESEENLLDSKIQLVEIQKKELAQEFEEKEKRYLEELAGKDKEISQMSAKLKEIGEDENEINSKKRSFEDTLIIAQDVAFKIEQKAKVEAKQIVTDALIEKDRIVKDANIEVVRVKEEAFNLLAEANANLNDADRQYKKQMKELELEKSKAVEDTAKEIEYLEQKKQMMLKEIDGLETDAKNVRFQIISEYQRAINNLSDEKWQRWMSSVKNSIDNVGE</sequence>
<evidence type="ECO:0000313" key="2">
    <source>
        <dbReference type="EMBL" id="WYJ79981.1"/>
    </source>
</evidence>
<dbReference type="InterPro" id="IPR019933">
    <property type="entry name" value="DivIVA_domain"/>
</dbReference>
<proteinExistence type="predicted"/>
<evidence type="ECO:0000256" key="1">
    <source>
        <dbReference type="SAM" id="Coils"/>
    </source>
</evidence>
<feature type="coiled-coil region" evidence="1">
    <location>
        <begin position="51"/>
        <end position="82"/>
    </location>
</feature>